<dbReference type="EMBL" id="MHTL01000007">
    <property type="protein sequence ID" value="OHA60879.1"/>
    <property type="molecule type" value="Genomic_DNA"/>
</dbReference>
<dbReference type="HAMAP" id="MF_01007">
    <property type="entry name" value="16SrRNA_methyltr_H"/>
    <property type="match status" value="1"/>
</dbReference>
<reference evidence="7 8" key="1">
    <citation type="journal article" date="2016" name="Nat. Commun.">
        <title>Thousands of microbial genomes shed light on interconnected biogeochemical processes in an aquifer system.</title>
        <authorList>
            <person name="Anantharaman K."/>
            <person name="Brown C.T."/>
            <person name="Hug L.A."/>
            <person name="Sharon I."/>
            <person name="Castelle C.J."/>
            <person name="Probst A.J."/>
            <person name="Thomas B.C."/>
            <person name="Singh A."/>
            <person name="Wilkins M.J."/>
            <person name="Karaoz U."/>
            <person name="Brodie E.L."/>
            <person name="Williams K.H."/>
            <person name="Hubbard S.S."/>
            <person name="Banfield J.F."/>
        </authorList>
    </citation>
    <scope>NUCLEOTIDE SEQUENCE [LARGE SCALE GENOMIC DNA]</scope>
</reference>
<evidence type="ECO:0000313" key="8">
    <source>
        <dbReference type="Proteomes" id="UP000177090"/>
    </source>
</evidence>
<dbReference type="GO" id="GO:0070475">
    <property type="term" value="P:rRNA base methylation"/>
    <property type="evidence" value="ECO:0007669"/>
    <property type="project" value="UniProtKB-UniRule"/>
</dbReference>
<keyword evidence="5 6" id="KW-0949">S-adenosyl-L-methionine</keyword>
<keyword evidence="4 6" id="KW-0808">Transferase</keyword>
<evidence type="ECO:0000313" key="7">
    <source>
        <dbReference type="EMBL" id="OHA60879.1"/>
    </source>
</evidence>
<dbReference type="EC" id="2.1.1.199" evidence="6"/>
<dbReference type="PANTHER" id="PTHR11265">
    <property type="entry name" value="S-ADENOSYL-METHYLTRANSFERASE MRAW"/>
    <property type="match status" value="1"/>
</dbReference>
<keyword evidence="6" id="KW-0963">Cytoplasm</keyword>
<feature type="binding site" evidence="6">
    <location>
        <position position="99"/>
    </location>
    <ligand>
        <name>S-adenosyl-L-methionine</name>
        <dbReference type="ChEBI" id="CHEBI:59789"/>
    </ligand>
</feature>
<dbReference type="AlphaFoldDB" id="A0A1G2QLB6"/>
<keyword evidence="3 6" id="KW-0489">Methyltransferase</keyword>
<dbReference type="STRING" id="1802440.A2569_02790"/>
<dbReference type="GO" id="GO:0071424">
    <property type="term" value="F:rRNA (cytosine-N4-)-methyltransferase activity"/>
    <property type="evidence" value="ECO:0007669"/>
    <property type="project" value="UniProtKB-UniRule"/>
</dbReference>
<dbReference type="PANTHER" id="PTHR11265:SF0">
    <property type="entry name" value="12S RRNA N4-METHYLCYTIDINE METHYLTRANSFERASE"/>
    <property type="match status" value="1"/>
</dbReference>
<dbReference type="InterPro" id="IPR029063">
    <property type="entry name" value="SAM-dependent_MTases_sf"/>
</dbReference>
<feature type="binding site" evidence="6">
    <location>
        <begin position="31"/>
        <end position="33"/>
    </location>
    <ligand>
        <name>S-adenosyl-L-methionine</name>
        <dbReference type="ChEBI" id="CHEBI:59789"/>
    </ligand>
</feature>
<dbReference type="NCBIfam" id="TIGR00006">
    <property type="entry name" value="16S rRNA (cytosine(1402)-N(4))-methyltransferase RsmH"/>
    <property type="match status" value="1"/>
</dbReference>
<dbReference type="Gene3D" id="3.40.50.150">
    <property type="entry name" value="Vaccinia Virus protein VP39"/>
    <property type="match status" value="1"/>
</dbReference>
<proteinExistence type="inferred from homology"/>
<dbReference type="SUPFAM" id="SSF53335">
    <property type="entry name" value="S-adenosyl-L-methionine-dependent methyltransferases"/>
    <property type="match status" value="1"/>
</dbReference>
<evidence type="ECO:0000256" key="6">
    <source>
        <dbReference type="HAMAP-Rule" id="MF_01007"/>
    </source>
</evidence>
<comment type="caution">
    <text evidence="7">The sequence shown here is derived from an EMBL/GenBank/DDBJ whole genome shotgun (WGS) entry which is preliminary data.</text>
</comment>
<comment type="subcellular location">
    <subcellularLocation>
        <location evidence="6">Cytoplasm</location>
    </subcellularLocation>
</comment>
<accession>A0A1G2QLB6</accession>
<evidence type="ECO:0000256" key="1">
    <source>
        <dbReference type="ARBA" id="ARBA00010396"/>
    </source>
</evidence>
<gene>
    <name evidence="6" type="primary">rsmH</name>
    <name evidence="7" type="ORF">A2569_02790</name>
</gene>
<dbReference type="PIRSF" id="PIRSF004486">
    <property type="entry name" value="MraW"/>
    <property type="match status" value="1"/>
</dbReference>
<keyword evidence="2 6" id="KW-0698">rRNA processing</keyword>
<feature type="binding site" evidence="6">
    <location>
        <position position="51"/>
    </location>
    <ligand>
        <name>S-adenosyl-L-methionine</name>
        <dbReference type="ChEBI" id="CHEBI:59789"/>
    </ligand>
</feature>
<dbReference type="InterPro" id="IPR002903">
    <property type="entry name" value="RsmH"/>
</dbReference>
<dbReference type="Gene3D" id="1.10.150.170">
    <property type="entry name" value="Putative methyltransferase TM0872, insert domain"/>
    <property type="match status" value="1"/>
</dbReference>
<dbReference type="Proteomes" id="UP000177090">
    <property type="component" value="Unassembled WGS sequence"/>
</dbReference>
<sequence length="294" mass="32620">MRHIPVLLQETLDGLKLRRGDSVLDATSGSGGHGEALLSHIGRSGTLICLDQDEDALARSRLQLDPLPGTKKFVHGNFRDLAQLLSTEGITEIDAALFDLGMSSEQLEESGRGFSFLKDEPLLMTMQKGATLSAKDLLATLSESQLMDILKSYGEEQFAQKIAHGIVTARKEDPIESTTALVRIIKESTPPWYSKRRIHPATKSFQALRIAVNDEYSAIDEGLESAFTLLKPGGNIAVISFHGGEVRHVKSFFRHFKERSLTRVNKHAIKPSRTEMRENPRARSAQLFIFKKAI</sequence>
<evidence type="ECO:0000256" key="5">
    <source>
        <dbReference type="ARBA" id="ARBA00022691"/>
    </source>
</evidence>
<comment type="function">
    <text evidence="6">Specifically methylates the N4 position of cytidine in position 1402 (C1402) of 16S rRNA.</text>
</comment>
<evidence type="ECO:0000256" key="3">
    <source>
        <dbReference type="ARBA" id="ARBA00022603"/>
    </source>
</evidence>
<feature type="binding site" evidence="6">
    <location>
        <position position="78"/>
    </location>
    <ligand>
        <name>S-adenosyl-L-methionine</name>
        <dbReference type="ChEBI" id="CHEBI:59789"/>
    </ligand>
</feature>
<organism evidence="7 8">
    <name type="scientific">Candidatus Vogelbacteria bacterium RIFOXYD1_FULL_51_18</name>
    <dbReference type="NCBI Taxonomy" id="1802440"/>
    <lineage>
        <taxon>Bacteria</taxon>
        <taxon>Candidatus Vogeliibacteriota</taxon>
    </lineage>
</organism>
<evidence type="ECO:0000256" key="4">
    <source>
        <dbReference type="ARBA" id="ARBA00022679"/>
    </source>
</evidence>
<dbReference type="GO" id="GO:0005737">
    <property type="term" value="C:cytoplasm"/>
    <property type="evidence" value="ECO:0007669"/>
    <property type="project" value="UniProtKB-SubCell"/>
</dbReference>
<evidence type="ECO:0000256" key="2">
    <source>
        <dbReference type="ARBA" id="ARBA00022552"/>
    </source>
</evidence>
<comment type="similarity">
    <text evidence="1 6">Belongs to the methyltransferase superfamily. RsmH family.</text>
</comment>
<dbReference type="InterPro" id="IPR023397">
    <property type="entry name" value="SAM-dep_MeTrfase_MraW_recog"/>
</dbReference>
<comment type="catalytic activity">
    <reaction evidence="6">
        <text>cytidine(1402) in 16S rRNA + S-adenosyl-L-methionine = N(4)-methylcytidine(1402) in 16S rRNA + S-adenosyl-L-homocysteine + H(+)</text>
        <dbReference type="Rhea" id="RHEA:42928"/>
        <dbReference type="Rhea" id="RHEA-COMP:10286"/>
        <dbReference type="Rhea" id="RHEA-COMP:10287"/>
        <dbReference type="ChEBI" id="CHEBI:15378"/>
        <dbReference type="ChEBI" id="CHEBI:57856"/>
        <dbReference type="ChEBI" id="CHEBI:59789"/>
        <dbReference type="ChEBI" id="CHEBI:74506"/>
        <dbReference type="ChEBI" id="CHEBI:82748"/>
        <dbReference type="EC" id="2.1.1.199"/>
    </reaction>
</comment>
<protein>
    <recommendedName>
        <fullName evidence="6">Ribosomal RNA small subunit methyltransferase H</fullName>
        <ecNumber evidence="6">2.1.1.199</ecNumber>
    </recommendedName>
    <alternativeName>
        <fullName evidence="6">16S rRNA m(4)C1402 methyltransferase</fullName>
    </alternativeName>
    <alternativeName>
        <fullName evidence="6">rRNA (cytosine-N(4)-)-methyltransferase RsmH</fullName>
    </alternativeName>
</protein>
<feature type="binding site" evidence="6">
    <location>
        <position position="106"/>
    </location>
    <ligand>
        <name>S-adenosyl-L-methionine</name>
        <dbReference type="ChEBI" id="CHEBI:59789"/>
    </ligand>
</feature>
<dbReference type="Pfam" id="PF01795">
    <property type="entry name" value="Methyltransf_5"/>
    <property type="match status" value="1"/>
</dbReference>
<name>A0A1G2QLB6_9BACT</name>
<dbReference type="SUPFAM" id="SSF81799">
    <property type="entry name" value="Putative methyltransferase TM0872, insert domain"/>
    <property type="match status" value="1"/>
</dbReference>